<protein>
    <recommendedName>
        <fullName evidence="1">HTH cro/C1-type domain-containing protein</fullName>
    </recommendedName>
</protein>
<dbReference type="AlphaFoldDB" id="A0A1H0MZ17"/>
<accession>A0A1H0MZ17</accession>
<dbReference type="EMBL" id="FNJQ01000002">
    <property type="protein sequence ID" value="SDO85360.1"/>
    <property type="molecule type" value="Genomic_DNA"/>
</dbReference>
<reference evidence="2 3" key="1">
    <citation type="submission" date="2016-10" db="EMBL/GenBank/DDBJ databases">
        <authorList>
            <person name="de Groot N.N."/>
        </authorList>
    </citation>
    <scope>NUCLEOTIDE SEQUENCE [LARGE SCALE GENOMIC DNA]</scope>
    <source>
        <strain evidence="2 3">S137</strain>
    </source>
</reference>
<dbReference type="Pfam" id="PF13443">
    <property type="entry name" value="HTH_26"/>
    <property type="match status" value="1"/>
</dbReference>
<feature type="domain" description="HTH cro/C1-type" evidence="1">
    <location>
        <begin position="9"/>
        <end position="55"/>
    </location>
</feature>
<evidence type="ECO:0000313" key="2">
    <source>
        <dbReference type="EMBL" id="SDO85360.1"/>
    </source>
</evidence>
<dbReference type="Proteomes" id="UP000182412">
    <property type="component" value="Unassembled WGS sequence"/>
</dbReference>
<dbReference type="RefSeq" id="WP_074571064.1">
    <property type="nucleotide sequence ID" value="NZ_FNJQ01000002.1"/>
</dbReference>
<organism evidence="2 3">
    <name type="scientific">Selenomonas ruminantium</name>
    <dbReference type="NCBI Taxonomy" id="971"/>
    <lineage>
        <taxon>Bacteria</taxon>
        <taxon>Bacillati</taxon>
        <taxon>Bacillota</taxon>
        <taxon>Negativicutes</taxon>
        <taxon>Selenomonadales</taxon>
        <taxon>Selenomonadaceae</taxon>
        <taxon>Selenomonas</taxon>
    </lineage>
</organism>
<evidence type="ECO:0000259" key="1">
    <source>
        <dbReference type="Pfam" id="PF13443"/>
    </source>
</evidence>
<dbReference type="OrthoDB" id="2224275at2"/>
<gene>
    <name evidence="2" type="ORF">SAMN05216366_10294</name>
</gene>
<dbReference type="SUPFAM" id="SSF47413">
    <property type="entry name" value="lambda repressor-like DNA-binding domains"/>
    <property type="match status" value="1"/>
</dbReference>
<name>A0A1H0MZ17_SELRU</name>
<proteinExistence type="predicted"/>
<evidence type="ECO:0000313" key="3">
    <source>
        <dbReference type="Proteomes" id="UP000182412"/>
    </source>
</evidence>
<sequence>MDISIKGEIARRNLKYNEVAKAVGIKPQTFYRKLDKNSFSLQEAAKIFRFLGIKVAVVEG</sequence>
<dbReference type="GO" id="GO:0003677">
    <property type="term" value="F:DNA binding"/>
    <property type="evidence" value="ECO:0007669"/>
    <property type="project" value="InterPro"/>
</dbReference>
<dbReference type="InterPro" id="IPR001387">
    <property type="entry name" value="Cro/C1-type_HTH"/>
</dbReference>
<dbReference type="InterPro" id="IPR010982">
    <property type="entry name" value="Lambda_DNA-bd_dom_sf"/>
</dbReference>